<gene>
    <name evidence="2" type="ORF">FHG64_16465</name>
</gene>
<dbReference type="PANTHER" id="PTHR37957">
    <property type="entry name" value="BLR7070 PROTEIN"/>
    <property type="match status" value="1"/>
</dbReference>
<dbReference type="KEGG" id="afla:FHG64_16465"/>
<evidence type="ECO:0000313" key="2">
    <source>
        <dbReference type="EMBL" id="QCY70858.1"/>
    </source>
</evidence>
<dbReference type="EMBL" id="CP040812">
    <property type="protein sequence ID" value="QCY70858.1"/>
    <property type="molecule type" value="Genomic_DNA"/>
</dbReference>
<accession>A0A5B7X7Y6</accession>
<dbReference type="OrthoDB" id="9798539at2"/>
<reference evidence="2 3" key="1">
    <citation type="submission" date="2019-06" db="EMBL/GenBank/DDBJ databases">
        <title>Complete genome sequence of Antarcticibacterium flavum KCTC 52984T from an Antarctic marine sediment.</title>
        <authorList>
            <person name="Lee Y.M."/>
            <person name="Shin S.C."/>
        </authorList>
    </citation>
    <scope>NUCLEOTIDE SEQUENCE [LARGE SCALE GENOMIC DNA]</scope>
    <source>
        <strain evidence="2 3">KCTC 52984</strain>
    </source>
</reference>
<keyword evidence="3" id="KW-1185">Reference proteome</keyword>
<sequence>MKNYLFTLFLLLVLTSCGTSKQLNTNNLELTFLNDYIIPEDLEVGGTIVGGLSGIDFHQGDYYLVCDHPGNPRFYRVKIPVNHSGIDTVLFTEVIELQKDHEFFSNNTLDLEAIRYDKNRNEIVLTSEGSILKGHDPAIFHVSPTGEFIRKYNLPEYFLASGEQKPRNNGVFEGLTASGRGGYWAGMELPLVKDGSKPKLFPTKSPVRITHFNEAGEATRQFVMQLEGITKIPWLYFAVNGLTELIEYAPNRFLVLERAFSAGHGSQGNTVRIFDVDARQASNTLEILNLRKQEYTAAKKTLIFDFKSVRKELKENIIDNIEGMTFGPILPNGNRTLLLISDNNFNSLGRQINQLILMELNIKN</sequence>
<proteinExistence type="predicted"/>
<dbReference type="Proteomes" id="UP000309016">
    <property type="component" value="Chromosome"/>
</dbReference>
<dbReference type="Pfam" id="PF13449">
    <property type="entry name" value="Phytase-like"/>
    <property type="match status" value="1"/>
</dbReference>
<feature type="domain" description="Phytase-like" evidence="1">
    <location>
        <begin position="48"/>
        <end position="345"/>
    </location>
</feature>
<dbReference type="InterPro" id="IPR027372">
    <property type="entry name" value="Phytase-like_dom"/>
</dbReference>
<evidence type="ECO:0000259" key="1">
    <source>
        <dbReference type="Pfam" id="PF13449"/>
    </source>
</evidence>
<evidence type="ECO:0000313" key="3">
    <source>
        <dbReference type="Proteomes" id="UP000309016"/>
    </source>
</evidence>
<dbReference type="PANTHER" id="PTHR37957:SF1">
    <property type="entry name" value="PHYTASE-LIKE DOMAIN-CONTAINING PROTEIN"/>
    <property type="match status" value="1"/>
</dbReference>
<dbReference type="RefSeq" id="WP_139067416.1">
    <property type="nucleotide sequence ID" value="NZ_CP040812.1"/>
</dbReference>
<name>A0A5B7X7Y6_9FLAO</name>
<protein>
    <submittedName>
        <fullName evidence="2">Esterase-like activity of phytase family protein</fullName>
    </submittedName>
</protein>
<dbReference type="AlphaFoldDB" id="A0A5B7X7Y6"/>
<dbReference type="PROSITE" id="PS51257">
    <property type="entry name" value="PROKAR_LIPOPROTEIN"/>
    <property type="match status" value="1"/>
</dbReference>
<organism evidence="2 3">
    <name type="scientific">Antarcticibacterium flavum</name>
    <dbReference type="NCBI Taxonomy" id="2058175"/>
    <lineage>
        <taxon>Bacteria</taxon>
        <taxon>Pseudomonadati</taxon>
        <taxon>Bacteroidota</taxon>
        <taxon>Flavobacteriia</taxon>
        <taxon>Flavobacteriales</taxon>
        <taxon>Flavobacteriaceae</taxon>
        <taxon>Antarcticibacterium</taxon>
    </lineage>
</organism>